<keyword evidence="5" id="KW-1185">Reference proteome</keyword>
<evidence type="ECO:0000256" key="2">
    <source>
        <dbReference type="PROSITE-ProRule" id="PRU00335"/>
    </source>
</evidence>
<evidence type="ECO:0000259" key="3">
    <source>
        <dbReference type="PROSITE" id="PS50977"/>
    </source>
</evidence>
<dbReference type="InterPro" id="IPR009057">
    <property type="entry name" value="Homeodomain-like_sf"/>
</dbReference>
<dbReference type="InterPro" id="IPR050624">
    <property type="entry name" value="HTH-type_Tx_Regulator"/>
</dbReference>
<dbReference type="Pfam" id="PF00440">
    <property type="entry name" value="TetR_N"/>
    <property type="match status" value="1"/>
</dbReference>
<evidence type="ECO:0000313" key="5">
    <source>
        <dbReference type="Proteomes" id="UP001165460"/>
    </source>
</evidence>
<feature type="DNA-binding region" description="H-T-H motif" evidence="2">
    <location>
        <begin position="24"/>
        <end position="43"/>
    </location>
</feature>
<proteinExistence type="predicted"/>
<dbReference type="Gene3D" id="1.10.357.10">
    <property type="entry name" value="Tetracycline Repressor, domain 2"/>
    <property type="match status" value="1"/>
</dbReference>
<dbReference type="PROSITE" id="PS50977">
    <property type="entry name" value="HTH_TETR_2"/>
    <property type="match status" value="1"/>
</dbReference>
<comment type="caution">
    <text evidence="4">The sequence shown here is derived from an EMBL/GenBank/DDBJ whole genome shotgun (WGS) entry which is preliminary data.</text>
</comment>
<sequence>MDIKAHIIKEADGLFCQFGFKSVTMDDIAKHLGISKKTIYQHFKDKDELVNTLMTEKIANHKCEIQYQINNSANAVEEVLFTLQNVDSMLSTMNQKLFYDLQKYHTKAWLIFKEFKQHHISEAVYSNLQRGIHEGLYREELNIDIIAQLRLDQIDIIFGPHERYTKNRYNLANVIIEITKHFLHGICNEKGLALIKKYEKTTNKNYTHN</sequence>
<dbReference type="RefSeq" id="WP_243360474.1">
    <property type="nucleotide sequence ID" value="NZ_JALGBH010000001.1"/>
</dbReference>
<evidence type="ECO:0000313" key="4">
    <source>
        <dbReference type="EMBL" id="MCJ0742207.1"/>
    </source>
</evidence>
<reference evidence="4" key="1">
    <citation type="submission" date="2022-03" db="EMBL/GenBank/DDBJ databases">
        <authorList>
            <person name="Woo C.Y."/>
        </authorList>
    </citation>
    <scope>NUCLEOTIDE SEQUENCE</scope>
    <source>
        <strain evidence="4">CYS-01</strain>
    </source>
</reference>
<gene>
    <name evidence="4" type="ORF">MMF97_05735</name>
</gene>
<dbReference type="InterPro" id="IPR001647">
    <property type="entry name" value="HTH_TetR"/>
</dbReference>
<dbReference type="Proteomes" id="UP001165460">
    <property type="component" value="Unassembled WGS sequence"/>
</dbReference>
<evidence type="ECO:0000256" key="1">
    <source>
        <dbReference type="ARBA" id="ARBA00023125"/>
    </source>
</evidence>
<dbReference type="SUPFAM" id="SSF46689">
    <property type="entry name" value="Homeodomain-like"/>
    <property type="match status" value="1"/>
</dbReference>
<protein>
    <submittedName>
        <fullName evidence="4">TetR/AcrR family transcriptional regulator</fullName>
    </submittedName>
</protein>
<accession>A0ABS9ZV25</accession>
<dbReference type="PANTHER" id="PTHR43479:SF11">
    <property type="entry name" value="ACREF_ENVCD OPERON REPRESSOR-RELATED"/>
    <property type="match status" value="1"/>
</dbReference>
<keyword evidence="1 2" id="KW-0238">DNA-binding</keyword>
<dbReference type="PRINTS" id="PR00455">
    <property type="entry name" value="HTHTETR"/>
</dbReference>
<feature type="domain" description="HTH tetR-type" evidence="3">
    <location>
        <begin position="1"/>
        <end position="61"/>
    </location>
</feature>
<dbReference type="PANTHER" id="PTHR43479">
    <property type="entry name" value="ACREF/ENVCD OPERON REPRESSOR-RELATED"/>
    <property type="match status" value="1"/>
</dbReference>
<dbReference type="EMBL" id="JALGBH010000001">
    <property type="protein sequence ID" value="MCJ0742207.1"/>
    <property type="molecule type" value="Genomic_DNA"/>
</dbReference>
<name>A0ABS9ZV25_9SPHI</name>
<organism evidence="4 5">
    <name type="scientific">Pedobacter montanisoli</name>
    <dbReference type="NCBI Taxonomy" id="2923277"/>
    <lineage>
        <taxon>Bacteria</taxon>
        <taxon>Pseudomonadati</taxon>
        <taxon>Bacteroidota</taxon>
        <taxon>Sphingobacteriia</taxon>
        <taxon>Sphingobacteriales</taxon>
        <taxon>Sphingobacteriaceae</taxon>
        <taxon>Pedobacter</taxon>
    </lineage>
</organism>